<feature type="compositionally biased region" description="Polar residues" evidence="1">
    <location>
        <begin position="287"/>
        <end position="296"/>
    </location>
</feature>
<feature type="region of interest" description="Disordered" evidence="1">
    <location>
        <begin position="54"/>
        <end position="98"/>
    </location>
</feature>
<dbReference type="SUPFAM" id="SSF50729">
    <property type="entry name" value="PH domain-like"/>
    <property type="match status" value="1"/>
</dbReference>
<dbReference type="InterPro" id="IPR001849">
    <property type="entry name" value="PH_domain"/>
</dbReference>
<sequence length="3064" mass="333919">MTRSATRIPSSQRRGNKHYTRPLKAHKAQNSTINIDTIHIDTTNLLRDTDNDNNGINININMPKPTSNANASKRSRHKSQPISPTGQPRSPGRNPVGTTGLLQARALVQSILDQVTYNDSPPMAMELPASLSGGNPAAAVGPGAANTPLSQGRKSPRRSPLRRKKNAQAVAQAQAQAAANLNAASSASASVGNSTITSQSGTMSMGSLSTGYHTNTGHNTIASHSHSFSSNGSGMSGYSNSGMPRTYSRQHHILPTIYSPGVNHNNPNNSTGDSSGRINNVHAPSVSIPSPSTGDANNRYGGVLVQPSPLEAEMGDVHATLPFLPSPSFANSAIGIDPSSGSSSIGLSLTDSTLGSHKGEPRRPDKFHFENTHTHTHTHTENNGTGAGTDSQLPPLSIITPAHANSNSKMPPPPPIPPTHTQNHPHTHTPQSTRSVRPGHGAEVAMGNLSLAALCVRTIDSVSDDVFRQCQIPKRITTNNNNANNNAAVNTNNVNANAVREMKHLGQQKQESLNADKDLNIRDKVTNSNANVNAKTSSVSNMDMYMDIGVGLSYSKSQEESISSVDRDVDLTNLNSGSNLNNTWENEVERAPTFGTDDGKPKGDGEDTDTNNGSIRRSDFLQSLHDDQVTDKKHYVRNSSAYLDDSDMDNDESDNDTGNEDMLFPEAKDSVELDDELIINGEKEGHPEGIVEDVNNINRSMEEPDIDNSDIDTDLNIIPEHDEEEEDDDDHLDIQMMPSTTSTLDEGNMLSSIAESGVEDESDEVDVNVNVNHHHLNVNTNTNAAEIQMQMPSSTLPSPHFSDIGDIPMVSMPNTAMGMSAGASAGLQQSASLSPQSLSPSALSPNSLANTKLTMSPDRPPPVPRSTTSGTGTTTPGPGTAGAVSPVASRRIQMFGSEYARHLQSESPFSPVVTKASKGRFGKFKKKRQISGGGGGGTHRGAGANAPSMNNSAPMNGMNNKVDAGGGSPSSYSVGSSHMSMRSHTTGQESNYIPPHNMHIPLNSKSGQSVSSMNTGSAASNAPSLNHHSHSQSRSSILSLEDASTEILTAAITDIVVTHGEDPIPKGYFRISQTSNGTDLETLKSMTHQPGVGFGKKRLGSVWLNVKKEPNWDRAVQRPCVTALTVIFPDRNEFVPPGFCVVRRYKSKASKGKGKDAKNKAEKNKDKKDKKAEKAEEKKKKNANKGGNSSGQGGGRQAPQNTTTAEKKSTTPPKDGDMAISASSSSYPANLNYGTPGERVYICYRRSREGNPITGLIPLQPSNYEAVPEGYTVLERTPRNYVADVNSKAGPPIFLAFRQRLANLETLRPLPLVMSVHYSNSYAGNTSNKRGRKRSLRAYYCTGGTVVPSDIGRFHIMDRSTHPLISPSSVTNRLSLIHAARIKNNPVPVNPPPPVVEEKKEKKLDSMQYSNDTTTQDGTVNSTHNHDQNNDDMSRVDSDNVSIDKPVPQPQAPPSAAPKGESNDSSFMDGLLSLVGIQKQPERKSLYVGEMDNLSRSSKDGLGNGTGASGASTVDGAERRSSDHLGEDGDHEHSTIGGSIGYGHGGSTLNDDASISSSRSESGMSISSSAKGSLFGGYNNGNGTHTSQNHNLQQCFNAMNFIPIVECPAYSKHNVDGDINDNIDPSILLEARIAVITPILTACYTHHGGSSLLAVEGLVKLLQTTDFFLPDVACHEDPHSHTRLTLLDLSIQVVCDAANSTARETNFLPCIEFVAEATYYSRGILNARTIGYVMRFYLFVFYFGASIPTASSWPKNRISGYGYSRKEMLDESNDVQLLSEDELKEGPDGRKRRGYVPGGAPQAAALALKEFITLFLGRLRKMKSWGRCDIPNGCHASMSTSTSTTDFLNDYVHGLVDGAIHQVDVSNYTQLALHQIHRSGGSELFWHDMMTSCGVGLFGGDADATTIPAAKEYYICTFSILASMVKITSGKVRRLSQSSEFVPRDAASKLFSLELMHHLVHQWGKTAKYIHNKQTKAGKQNGSNSTTEESPSVVTMAYTVRRLIVTCLLSNTRAGLDDIRVFRRMMRIVTELWTNTLLRRHIKIELGVLIEHFCLKLLRLGPQVLPPKRLCNTTSTTLNDMSVSLLPQQVCIVTEMKTWFQSEPRDIIELFMNFDQVDAHSFPNNQSTTGRTRGRGRGIGGRGGGNFSLLPSTHWKITQQLCGAICTLAEQCTDIVSDQIRLTRIDLAEVDSASMAGNAGSGNANNTATANGQVYHNEGDVREMTLVRNGSRYLQEKCFETMGQIMRSLMLCAAASSGANYNLLVKLKEKQVQDEALKNAQSAHDRLKSGSLGRGGHDGSGSTCSKDNDDSSMDSDGNMTVKSVSTLGNIVGGIMNTKKDVFHKTNNGGGGIKVPESPRHPRTIPNLSINDSEGDIVEYWQTSIAAERRKNQLPGPHAAGNSDTIRRPPRAGRGMRSSGTAGAGVSVGTPPRKITTTNGPGAVPRLSPRKGYDRDHNYNRNDDASIISYAEESLRGDPHLSQKFEENLHTAFEIMQTKSLKKSLEYLVACNILTSSPRDIASFLRLYQARIGSAVVGDFLGEGGKDGDEVEHYNLIRFYYISAVSFVGMNVEQGLRHFLTNCGFRLPGEAQKIDRVMTMFSQCYWEDNAGDHGRCPFHDQDTVFLISFAIIMLNTDLHKSSNFAMAPGYIAPKQKQRKKMTKTEFLNNLRGVDNSEDLSRDYLSQIYDSIANNPIAIYSPPENSSLAGISGRKTIKFSSGEFGHIIQGNIDLAAMIKHVIKSVKPCQELLRGLASHEHPYLTIKNTHRNKKKTRKHLVPEDLVRSAFSSLWHHFHGTVNSALDSAHLDPKGLENCLDVLMYTLCTTICLDLTVERNAFASQLVRVKFFRENRGLEEDESSKASRQGGSRRRDHLDFKNDPWYMRIEKAAESYNDNAKIAALDEVDVMFKKLHTSLKMDSTLKKEMILVAKRIRNGEILLNDPTRYFVKEGELFKRCNRSGRTIKYMFFLFSDVLIYAHKSGDKYKIHGELPLHLMKIMDLNSERTSRQKKSFHLIHPRKSFIVYALDVDDKTTWLATINAAIGREVKRKARIEGARQNSAAYDR</sequence>
<feature type="compositionally biased region" description="Low complexity" evidence="1">
    <location>
        <begin position="223"/>
        <end position="243"/>
    </location>
</feature>
<dbReference type="Pfam" id="PF00169">
    <property type="entry name" value="PH"/>
    <property type="match status" value="1"/>
</dbReference>
<feature type="compositionally biased region" description="Low complexity" evidence="1">
    <location>
        <begin position="571"/>
        <end position="583"/>
    </location>
</feature>
<feature type="compositionally biased region" description="Basic and acidic residues" evidence="1">
    <location>
        <begin position="1205"/>
        <end position="1217"/>
    </location>
</feature>
<feature type="compositionally biased region" description="Low complexity" evidence="1">
    <location>
        <begin position="1553"/>
        <end position="1568"/>
    </location>
</feature>
<feature type="compositionally biased region" description="Basic residues" evidence="1">
    <location>
        <begin position="918"/>
        <end position="929"/>
    </location>
</feature>
<dbReference type="SUPFAM" id="SSF48425">
    <property type="entry name" value="Sec7 domain"/>
    <property type="match status" value="1"/>
</dbReference>
<name>A0A7S3VDQ3_9STRA</name>
<dbReference type="InterPro" id="IPR035999">
    <property type="entry name" value="Sec7_dom_sf"/>
</dbReference>
<feature type="region of interest" description="Disordered" evidence="1">
    <location>
        <begin position="568"/>
        <end position="662"/>
    </location>
</feature>
<feature type="compositionally biased region" description="Basic and acidic residues" evidence="1">
    <location>
        <begin position="1153"/>
        <end position="1179"/>
    </location>
</feature>
<feature type="compositionally biased region" description="Acidic residues" evidence="1">
    <location>
        <begin position="644"/>
        <end position="659"/>
    </location>
</feature>
<feature type="compositionally biased region" description="Basic and acidic residues" evidence="1">
    <location>
        <begin position="616"/>
        <end position="633"/>
    </location>
</feature>
<feature type="compositionally biased region" description="Polar residues" evidence="1">
    <location>
        <begin position="1"/>
        <end position="13"/>
    </location>
</feature>
<dbReference type="GO" id="GO:0005085">
    <property type="term" value="F:guanyl-nucleotide exchange factor activity"/>
    <property type="evidence" value="ECO:0007669"/>
    <property type="project" value="InterPro"/>
</dbReference>
<accession>A0A7S3VDQ3</accession>
<feature type="region of interest" description="Disordered" evidence="1">
    <location>
        <begin position="1384"/>
        <end position="1467"/>
    </location>
</feature>
<dbReference type="GO" id="GO:0005737">
    <property type="term" value="C:cytoplasm"/>
    <property type="evidence" value="ECO:0007669"/>
    <property type="project" value="UniProtKB-ARBA"/>
</dbReference>
<dbReference type="EMBL" id="HBIO01024349">
    <property type="protein sequence ID" value="CAE0473847.1"/>
    <property type="molecule type" value="Transcribed_RNA"/>
</dbReference>
<dbReference type="InterPro" id="IPR023341">
    <property type="entry name" value="MABP"/>
</dbReference>
<feature type="compositionally biased region" description="Polar residues" evidence="1">
    <location>
        <begin position="1407"/>
        <end position="1423"/>
    </location>
</feature>
<feature type="compositionally biased region" description="Basic and acidic residues" evidence="1">
    <location>
        <begin position="1424"/>
        <end position="1438"/>
    </location>
</feature>
<feature type="region of interest" description="Disordered" evidence="1">
    <location>
        <begin position="918"/>
        <end position="1037"/>
    </location>
</feature>
<feature type="compositionally biased region" description="Polar residues" evidence="1">
    <location>
        <begin position="947"/>
        <end position="959"/>
    </location>
</feature>
<feature type="compositionally biased region" description="Basic and acidic residues" evidence="1">
    <location>
        <begin position="1396"/>
        <end position="1405"/>
    </location>
</feature>
<feature type="compositionally biased region" description="Low complexity" evidence="1">
    <location>
        <begin position="419"/>
        <end position="430"/>
    </location>
</feature>
<dbReference type="CDD" id="cd00171">
    <property type="entry name" value="Sec7"/>
    <property type="match status" value="1"/>
</dbReference>
<feature type="region of interest" description="Disordered" evidence="1">
    <location>
        <begin position="2390"/>
        <end position="2459"/>
    </location>
</feature>
<feature type="domain" description="SEC7" evidence="3">
    <location>
        <begin position="2501"/>
        <end position="2693"/>
    </location>
</feature>
<dbReference type="Pfam" id="PF01369">
    <property type="entry name" value="Sec7"/>
    <property type="match status" value="1"/>
</dbReference>
<feature type="compositionally biased region" description="Polar residues" evidence="1">
    <location>
        <begin position="262"/>
        <end position="278"/>
    </location>
</feature>
<dbReference type="InterPro" id="IPR032691">
    <property type="entry name" value="Mon2/Sec7/BIG1-like_HUS"/>
</dbReference>
<feature type="compositionally biased region" description="Basic and acidic residues" evidence="1">
    <location>
        <begin position="357"/>
        <end position="373"/>
    </location>
</feature>
<gene>
    <name evidence="5" type="ORF">CDEB00056_LOCUS18700</name>
</gene>
<dbReference type="SMART" id="SM00222">
    <property type="entry name" value="Sec7"/>
    <property type="match status" value="1"/>
</dbReference>
<dbReference type="InterPro" id="IPR000904">
    <property type="entry name" value="Sec7_dom"/>
</dbReference>
<dbReference type="Gene3D" id="1.10.1000.11">
    <property type="entry name" value="Arf Nucleotide-binding Site Opener,domain 2"/>
    <property type="match status" value="1"/>
</dbReference>
<feature type="compositionally biased region" description="Polar residues" evidence="1">
    <location>
        <begin position="1221"/>
        <end position="1231"/>
    </location>
</feature>
<feature type="region of interest" description="Disordered" evidence="1">
    <location>
        <begin position="1"/>
        <end position="25"/>
    </location>
</feature>
<dbReference type="GO" id="GO:0032012">
    <property type="term" value="P:regulation of ARF protein signal transduction"/>
    <property type="evidence" value="ECO:0007669"/>
    <property type="project" value="InterPro"/>
</dbReference>
<dbReference type="PROSITE" id="PS51498">
    <property type="entry name" value="MABP"/>
    <property type="match status" value="1"/>
</dbReference>
<feature type="compositionally biased region" description="Basic residues" evidence="1">
    <location>
        <begin position="14"/>
        <end position="25"/>
    </location>
</feature>
<evidence type="ECO:0000259" key="2">
    <source>
        <dbReference type="PROSITE" id="PS50003"/>
    </source>
</evidence>
<feature type="compositionally biased region" description="Low complexity" evidence="1">
    <location>
        <begin position="133"/>
        <end position="146"/>
    </location>
</feature>
<feature type="compositionally biased region" description="Basic and acidic residues" evidence="1">
    <location>
        <begin position="1516"/>
        <end position="1534"/>
    </location>
</feature>
<dbReference type="PANTHER" id="PTHR10663">
    <property type="entry name" value="GUANYL-NUCLEOTIDE EXCHANGE FACTOR"/>
    <property type="match status" value="1"/>
</dbReference>
<evidence type="ECO:0000259" key="3">
    <source>
        <dbReference type="PROSITE" id="PS50190"/>
    </source>
</evidence>
<feature type="domain" description="MABP" evidence="4">
    <location>
        <begin position="1049"/>
        <end position="1301"/>
    </location>
</feature>
<dbReference type="PANTHER" id="PTHR10663:SF395">
    <property type="entry name" value="SEC7 DOMAIN CONTAINING PROTEIN"/>
    <property type="match status" value="1"/>
</dbReference>
<proteinExistence type="predicted"/>
<feature type="compositionally biased region" description="Low complexity" evidence="1">
    <location>
        <begin position="340"/>
        <end position="356"/>
    </location>
</feature>
<feature type="compositionally biased region" description="Low complexity" evidence="1">
    <location>
        <begin position="821"/>
        <end position="850"/>
    </location>
</feature>
<dbReference type="PROSITE" id="PS50190">
    <property type="entry name" value="SEC7"/>
    <property type="match status" value="1"/>
</dbReference>
<protein>
    <submittedName>
        <fullName evidence="5">Uncharacterized protein</fullName>
    </submittedName>
</protein>
<feature type="region of interest" description="Disordered" evidence="1">
    <location>
        <begin position="2346"/>
        <end position="2370"/>
    </location>
</feature>
<feature type="compositionally biased region" description="Polar residues" evidence="1">
    <location>
        <begin position="1003"/>
        <end position="1023"/>
    </location>
</feature>
<dbReference type="SMART" id="SM00233">
    <property type="entry name" value="PH"/>
    <property type="match status" value="1"/>
</dbReference>
<dbReference type="PROSITE" id="PS50003">
    <property type="entry name" value="PH_DOMAIN"/>
    <property type="match status" value="1"/>
</dbReference>
<feature type="region of interest" description="Disordered" evidence="1">
    <location>
        <begin position="821"/>
        <end position="885"/>
    </location>
</feature>
<feature type="compositionally biased region" description="Basic and acidic residues" evidence="1">
    <location>
        <begin position="2450"/>
        <end position="2459"/>
    </location>
</feature>
<feature type="region of interest" description="Disordered" evidence="1">
    <location>
        <begin position="1146"/>
        <end position="1231"/>
    </location>
</feature>
<organism evidence="5">
    <name type="scientific">Chaetoceros debilis</name>
    <dbReference type="NCBI Taxonomy" id="122233"/>
    <lineage>
        <taxon>Eukaryota</taxon>
        <taxon>Sar</taxon>
        <taxon>Stramenopiles</taxon>
        <taxon>Ochrophyta</taxon>
        <taxon>Bacillariophyta</taxon>
        <taxon>Coscinodiscophyceae</taxon>
        <taxon>Chaetocerotophycidae</taxon>
        <taxon>Chaetocerotales</taxon>
        <taxon>Chaetocerotaceae</taxon>
        <taxon>Chaetoceros</taxon>
    </lineage>
</organism>
<feature type="domain" description="PH" evidence="2">
    <location>
        <begin position="2945"/>
        <end position="3043"/>
    </location>
</feature>
<feature type="region of interest" description="Disordered" evidence="1">
    <location>
        <begin position="216"/>
        <end position="299"/>
    </location>
</feature>
<dbReference type="Gene3D" id="1.10.220.20">
    <property type="match status" value="1"/>
</dbReference>
<feature type="compositionally biased region" description="Low complexity" evidence="1">
    <location>
        <begin position="2417"/>
        <end position="2429"/>
    </location>
</feature>
<feature type="region of interest" description="Disordered" evidence="1">
    <location>
        <begin position="1496"/>
        <end position="1568"/>
    </location>
</feature>
<feature type="compositionally biased region" description="Low complexity" evidence="1">
    <location>
        <begin position="969"/>
        <end position="983"/>
    </location>
</feature>
<feature type="compositionally biased region" description="Basic and acidic residues" evidence="1">
    <location>
        <begin position="2276"/>
        <end position="2288"/>
    </location>
</feature>
<dbReference type="InterPro" id="IPR011993">
    <property type="entry name" value="PH-like_dom_sf"/>
</dbReference>
<feature type="compositionally biased region" description="Low complexity" evidence="1">
    <location>
        <begin position="865"/>
        <end position="885"/>
    </location>
</feature>
<feature type="compositionally biased region" description="Pro residues" evidence="1">
    <location>
        <begin position="1447"/>
        <end position="1456"/>
    </location>
</feature>
<evidence type="ECO:0000259" key="4">
    <source>
        <dbReference type="PROSITE" id="PS51498"/>
    </source>
</evidence>
<dbReference type="InterPro" id="IPR023394">
    <property type="entry name" value="Sec7_C_sf"/>
</dbReference>
<feature type="region of interest" description="Disordered" evidence="1">
    <location>
        <begin position="126"/>
        <end position="173"/>
    </location>
</feature>
<feature type="compositionally biased region" description="Basic residues" evidence="1">
    <location>
        <begin position="154"/>
        <end position="166"/>
    </location>
</feature>
<reference evidence="5" key="1">
    <citation type="submission" date="2021-01" db="EMBL/GenBank/DDBJ databases">
        <authorList>
            <person name="Corre E."/>
            <person name="Pelletier E."/>
            <person name="Niang G."/>
            <person name="Scheremetjew M."/>
            <person name="Finn R."/>
            <person name="Kale V."/>
            <person name="Holt S."/>
            <person name="Cochrane G."/>
            <person name="Meng A."/>
            <person name="Brown T."/>
            <person name="Cohen L."/>
        </authorList>
    </citation>
    <scope>NUCLEOTIDE SEQUENCE</scope>
    <source>
        <strain evidence="5">MM31A-1</strain>
    </source>
</reference>
<evidence type="ECO:0000256" key="1">
    <source>
        <dbReference type="SAM" id="MobiDB-lite"/>
    </source>
</evidence>
<evidence type="ECO:0000313" key="5">
    <source>
        <dbReference type="EMBL" id="CAE0473847.1"/>
    </source>
</evidence>
<feature type="region of interest" description="Disordered" evidence="1">
    <location>
        <begin position="340"/>
        <end position="440"/>
    </location>
</feature>
<feature type="compositionally biased region" description="Gly residues" evidence="1">
    <location>
        <begin position="931"/>
        <end position="940"/>
    </location>
</feature>
<feature type="region of interest" description="Disordered" evidence="1">
    <location>
        <begin position="2276"/>
        <end position="2317"/>
    </location>
</feature>
<dbReference type="Gene3D" id="2.30.29.30">
    <property type="entry name" value="Pleckstrin-homology domain (PH domain)/Phosphotyrosine-binding domain (PTB)"/>
    <property type="match status" value="1"/>
</dbReference>
<dbReference type="Pfam" id="PF12783">
    <property type="entry name" value="Sec7-like_HUS"/>
    <property type="match status" value="1"/>
</dbReference>